<comment type="caution">
    <text evidence="2">The sequence shown here is derived from an EMBL/GenBank/DDBJ whole genome shotgun (WGS) entry which is preliminary data.</text>
</comment>
<feature type="signal peptide" evidence="1">
    <location>
        <begin position="1"/>
        <end position="22"/>
    </location>
</feature>
<evidence type="ECO:0008006" key="4">
    <source>
        <dbReference type="Google" id="ProtNLM"/>
    </source>
</evidence>
<proteinExistence type="predicted"/>
<keyword evidence="1" id="KW-0732">Signal</keyword>
<dbReference type="OrthoDB" id="7001291at2"/>
<dbReference type="AlphaFoldDB" id="A0A494Y7R5"/>
<dbReference type="RefSeq" id="WP_121082627.1">
    <property type="nucleotide sequence ID" value="NZ_RBZU01000001.1"/>
</dbReference>
<protein>
    <recommendedName>
        <fullName evidence="4">Histidine phosphatase family protein</fullName>
    </recommendedName>
</protein>
<name>A0A494Y7R5_9BURK</name>
<evidence type="ECO:0000313" key="2">
    <source>
        <dbReference type="EMBL" id="RKP58684.1"/>
    </source>
</evidence>
<gene>
    <name evidence="2" type="ORF">D7S86_01720</name>
</gene>
<sequence length="205" mass="22317">MKAIWATCVAAAVFTFSNACLADETIVFLRHGEKPAAGLGQLDCQGLQRSLRLPAVLNHLFGKPTAIFAPNPSIRKDDSGASYDYVRPLATIEPTAIAFSLPVNTDIGFKDTDRLRKALTSPDYANAVVFVAWEHHLARAAVIDLLKQYGADPGQVPKWNSNDFDSLYVVRLTTNADGSRNASFEHRRQQLDGLPTSCPGIDASM</sequence>
<keyword evidence="3" id="KW-1185">Reference proteome</keyword>
<dbReference type="Proteomes" id="UP000270342">
    <property type="component" value="Unassembled WGS sequence"/>
</dbReference>
<organism evidence="2 3">
    <name type="scientific">Pararobbsia silviterrae</name>
    <dbReference type="NCBI Taxonomy" id="1792498"/>
    <lineage>
        <taxon>Bacteria</taxon>
        <taxon>Pseudomonadati</taxon>
        <taxon>Pseudomonadota</taxon>
        <taxon>Betaproteobacteria</taxon>
        <taxon>Burkholderiales</taxon>
        <taxon>Burkholderiaceae</taxon>
        <taxon>Pararobbsia</taxon>
    </lineage>
</organism>
<reference evidence="2 3" key="1">
    <citation type="submission" date="2018-10" db="EMBL/GenBank/DDBJ databases">
        <title>Robbsia sp. DHC34, isolated from soil.</title>
        <authorList>
            <person name="Gao Z.-H."/>
            <person name="Qiu L.-H."/>
        </authorList>
    </citation>
    <scope>NUCLEOTIDE SEQUENCE [LARGE SCALE GENOMIC DNA]</scope>
    <source>
        <strain evidence="2 3">DHC34</strain>
    </source>
</reference>
<feature type="chain" id="PRO_5019838034" description="Histidine phosphatase family protein" evidence="1">
    <location>
        <begin position="23"/>
        <end position="205"/>
    </location>
</feature>
<accession>A0A494Y7R5</accession>
<dbReference type="EMBL" id="RBZU01000001">
    <property type="protein sequence ID" value="RKP58684.1"/>
    <property type="molecule type" value="Genomic_DNA"/>
</dbReference>
<evidence type="ECO:0000313" key="3">
    <source>
        <dbReference type="Proteomes" id="UP000270342"/>
    </source>
</evidence>
<evidence type="ECO:0000256" key="1">
    <source>
        <dbReference type="SAM" id="SignalP"/>
    </source>
</evidence>